<dbReference type="AlphaFoldDB" id="A4CET1"/>
<dbReference type="PANTHER" id="PTHR39583">
    <property type="entry name" value="TYPE II SECRETION SYSTEM PROTEIN J-RELATED"/>
    <property type="match status" value="1"/>
</dbReference>
<evidence type="ECO:0000256" key="2">
    <source>
        <dbReference type="ARBA" id="ARBA00011084"/>
    </source>
</evidence>
<dbReference type="EMBL" id="AAOH01000009">
    <property type="protein sequence ID" value="EAR26810.1"/>
    <property type="molecule type" value="Genomic_DNA"/>
</dbReference>
<dbReference type="Pfam" id="PF11612">
    <property type="entry name" value="T2SSJ"/>
    <property type="match status" value="1"/>
</dbReference>
<dbReference type="STRING" id="87626.PTD2_16736"/>
<keyword evidence="9 10" id="KW-0472">Membrane</keyword>
<dbReference type="RefSeq" id="WP_009840590.1">
    <property type="nucleotide sequence ID" value="NZ_CH959302.1"/>
</dbReference>
<dbReference type="NCBIfam" id="TIGR01711">
    <property type="entry name" value="gspJ"/>
    <property type="match status" value="1"/>
</dbReference>
<dbReference type="HOGENOM" id="CLU_093850_0_0_6"/>
<dbReference type="PROSITE" id="PS00409">
    <property type="entry name" value="PROKAR_NTER_METHYL"/>
    <property type="match status" value="1"/>
</dbReference>
<evidence type="ECO:0000256" key="10">
    <source>
        <dbReference type="SAM" id="Phobius"/>
    </source>
</evidence>
<name>A4CET1_9GAMM</name>
<keyword evidence="8 10" id="KW-1133">Transmembrane helix</keyword>
<keyword evidence="5" id="KW-0488">Methylation</keyword>
<organism evidence="11 12">
    <name type="scientific">Pseudoalteromonas tunicata D2</name>
    <dbReference type="NCBI Taxonomy" id="87626"/>
    <lineage>
        <taxon>Bacteria</taxon>
        <taxon>Pseudomonadati</taxon>
        <taxon>Pseudomonadota</taxon>
        <taxon>Gammaproteobacteria</taxon>
        <taxon>Alteromonadales</taxon>
        <taxon>Pseudoalteromonadaceae</taxon>
        <taxon>Pseudoalteromonas</taxon>
    </lineage>
</organism>
<dbReference type="GO" id="GO:0005886">
    <property type="term" value="C:plasma membrane"/>
    <property type="evidence" value="ECO:0007669"/>
    <property type="project" value="UniProtKB-SubCell"/>
</dbReference>
<dbReference type="SUPFAM" id="SSF54523">
    <property type="entry name" value="Pili subunits"/>
    <property type="match status" value="1"/>
</dbReference>
<dbReference type="Gene3D" id="2.10.70.20">
    <property type="entry name" value="gspk-gspi-gspj complex like domains"/>
    <property type="match status" value="1"/>
</dbReference>
<dbReference type="NCBIfam" id="TIGR02532">
    <property type="entry name" value="IV_pilin_GFxxxE"/>
    <property type="match status" value="1"/>
</dbReference>
<dbReference type="Pfam" id="PF07963">
    <property type="entry name" value="N_methyl"/>
    <property type="match status" value="1"/>
</dbReference>
<comment type="similarity">
    <text evidence="2">Belongs to the GSP J family.</text>
</comment>
<dbReference type="Proteomes" id="UP000006201">
    <property type="component" value="Unassembled WGS sequence"/>
</dbReference>
<protein>
    <recommendedName>
        <fullName evidence="3">Type II secretion system protein J</fullName>
    </recommendedName>
</protein>
<evidence type="ECO:0000256" key="4">
    <source>
        <dbReference type="ARBA" id="ARBA00022475"/>
    </source>
</evidence>
<dbReference type="InterPro" id="IPR012902">
    <property type="entry name" value="N_methyl_site"/>
</dbReference>
<evidence type="ECO:0000256" key="3">
    <source>
        <dbReference type="ARBA" id="ARBA00021539"/>
    </source>
</evidence>
<dbReference type="GO" id="GO:0015628">
    <property type="term" value="P:protein secretion by the type II secretion system"/>
    <property type="evidence" value="ECO:0007669"/>
    <property type="project" value="InterPro"/>
</dbReference>
<dbReference type="Gene3D" id="3.10.610.10">
    <property type="entry name" value="GSPII I/J protein-like"/>
    <property type="match status" value="1"/>
</dbReference>
<evidence type="ECO:0000256" key="9">
    <source>
        <dbReference type="ARBA" id="ARBA00023136"/>
    </source>
</evidence>
<evidence type="ECO:0000256" key="8">
    <source>
        <dbReference type="ARBA" id="ARBA00022989"/>
    </source>
</evidence>
<dbReference type="InterPro" id="IPR045584">
    <property type="entry name" value="Pilin-like"/>
</dbReference>
<keyword evidence="4" id="KW-1003">Cell membrane</keyword>
<evidence type="ECO:0000256" key="6">
    <source>
        <dbReference type="ARBA" id="ARBA00022519"/>
    </source>
</evidence>
<dbReference type="GO" id="GO:0015627">
    <property type="term" value="C:type II protein secretion system complex"/>
    <property type="evidence" value="ECO:0007669"/>
    <property type="project" value="InterPro"/>
</dbReference>
<sequence length="201" mass="23258">MKQRGFTLLEVMVALGILGFIVVATHQILQTTLRTNEISEQTIAELEALQTTFRLMEQDFSQITRRVARNEAGDSVEQYLLVGRNLLNSQYDGVAFIRDGWRNPAYLLPRSELQAIAYRVIDDKLERVYKVYVDSLDNSEPRSHVLIEDVEEFKLTFLDKKDKWQDQWRDKELPLAVEVELKLKDMLPLKRKFLIPGSGGS</sequence>
<dbReference type="PANTHER" id="PTHR39583:SF2">
    <property type="entry name" value="TYPE II SECRETION SYSTEM PROTEIN J"/>
    <property type="match status" value="1"/>
</dbReference>
<comment type="caution">
    <text evidence="11">The sequence shown here is derived from an EMBL/GenBank/DDBJ whole genome shotgun (WGS) entry which is preliminary data.</text>
</comment>
<proteinExistence type="inferred from homology"/>
<feature type="transmembrane region" description="Helical" evidence="10">
    <location>
        <begin position="7"/>
        <end position="29"/>
    </location>
</feature>
<keyword evidence="6" id="KW-0997">Cell inner membrane</keyword>
<dbReference type="InterPro" id="IPR010055">
    <property type="entry name" value="T2SS_protein-GspJ"/>
</dbReference>
<dbReference type="OrthoDB" id="9794345at2"/>
<evidence type="ECO:0000313" key="12">
    <source>
        <dbReference type="Proteomes" id="UP000006201"/>
    </source>
</evidence>
<dbReference type="InterPro" id="IPR051621">
    <property type="entry name" value="T2SS_protein_J"/>
</dbReference>
<keyword evidence="12" id="KW-1185">Reference proteome</keyword>
<comment type="subcellular location">
    <subcellularLocation>
        <location evidence="1">Cell inner membrane</location>
        <topology evidence="1">Single-pass membrane protein</topology>
    </subcellularLocation>
</comment>
<evidence type="ECO:0000256" key="7">
    <source>
        <dbReference type="ARBA" id="ARBA00022692"/>
    </source>
</evidence>
<evidence type="ECO:0000313" key="11">
    <source>
        <dbReference type="EMBL" id="EAR26810.1"/>
    </source>
</evidence>
<keyword evidence="7 10" id="KW-0812">Transmembrane</keyword>
<accession>A4CET1</accession>
<gene>
    <name evidence="11" type="ORF">PTD2_16736</name>
</gene>
<evidence type="ECO:0000256" key="1">
    <source>
        <dbReference type="ARBA" id="ARBA00004377"/>
    </source>
</evidence>
<evidence type="ECO:0000256" key="5">
    <source>
        <dbReference type="ARBA" id="ARBA00022481"/>
    </source>
</evidence>
<reference evidence="11 12" key="1">
    <citation type="submission" date="2006-02" db="EMBL/GenBank/DDBJ databases">
        <authorList>
            <person name="Moran M.A."/>
            <person name="Kjelleberg S."/>
            <person name="Egan S."/>
            <person name="Saunders N."/>
            <person name="Thomas T."/>
            <person name="Ferriera S."/>
            <person name="Johnson J."/>
            <person name="Kravitz S."/>
            <person name="Halpern A."/>
            <person name="Remington K."/>
            <person name="Beeson K."/>
            <person name="Tran B."/>
            <person name="Rogers Y.-H."/>
            <person name="Friedman R."/>
            <person name="Venter J.C."/>
        </authorList>
    </citation>
    <scope>NUCLEOTIDE SEQUENCE [LARGE SCALE GENOMIC DNA]</scope>
    <source>
        <strain evidence="11 12">D2</strain>
    </source>
</reference>
<dbReference type="eggNOG" id="COG4795">
    <property type="taxonomic scope" value="Bacteria"/>
</dbReference>